<reference evidence="2" key="1">
    <citation type="submission" date="2023-03" db="UniProtKB">
        <authorList>
            <consortium name="EnsemblPlants"/>
        </authorList>
    </citation>
    <scope>IDENTIFICATION</scope>
</reference>
<keyword evidence="1" id="KW-0812">Transmembrane</keyword>
<evidence type="ECO:0000256" key="1">
    <source>
        <dbReference type="SAM" id="Phobius"/>
    </source>
</evidence>
<dbReference type="PANTHER" id="PTHR43689">
    <property type="entry name" value="HYDROLASE"/>
    <property type="match status" value="1"/>
</dbReference>
<dbReference type="Gramene" id="MELO3C034452.2.1">
    <property type="protein sequence ID" value="MELO3C034452.2.1"/>
    <property type="gene ID" value="MELO3C034452.2"/>
</dbReference>
<feature type="transmembrane region" description="Helical" evidence="1">
    <location>
        <begin position="116"/>
        <end position="136"/>
    </location>
</feature>
<dbReference type="PANTHER" id="PTHR43689:SF8">
    <property type="entry name" value="ALPHA_BETA-HYDROLASES SUPERFAMILY PROTEIN"/>
    <property type="match status" value="1"/>
</dbReference>
<feature type="transmembrane region" description="Helical" evidence="1">
    <location>
        <begin position="165"/>
        <end position="188"/>
    </location>
</feature>
<evidence type="ECO:0000313" key="2">
    <source>
        <dbReference type="EnsemblPlants" id="MELO3C034452.2.1"/>
    </source>
</evidence>
<proteinExistence type="predicted"/>
<feature type="transmembrane region" description="Helical" evidence="1">
    <location>
        <begin position="390"/>
        <end position="416"/>
    </location>
</feature>
<dbReference type="AlphaFoldDB" id="A0A9I9EJ38"/>
<protein>
    <submittedName>
        <fullName evidence="2">Uncharacterized protein</fullName>
    </submittedName>
</protein>
<accession>A0A9I9EJ38</accession>
<keyword evidence="1" id="KW-0472">Membrane</keyword>
<organism evidence="2">
    <name type="scientific">Cucumis melo</name>
    <name type="common">Muskmelon</name>
    <dbReference type="NCBI Taxonomy" id="3656"/>
    <lineage>
        <taxon>Eukaryota</taxon>
        <taxon>Viridiplantae</taxon>
        <taxon>Streptophyta</taxon>
        <taxon>Embryophyta</taxon>
        <taxon>Tracheophyta</taxon>
        <taxon>Spermatophyta</taxon>
        <taxon>Magnoliopsida</taxon>
        <taxon>eudicotyledons</taxon>
        <taxon>Gunneridae</taxon>
        <taxon>Pentapetalae</taxon>
        <taxon>rosids</taxon>
        <taxon>fabids</taxon>
        <taxon>Cucurbitales</taxon>
        <taxon>Cucurbitaceae</taxon>
        <taxon>Benincaseae</taxon>
        <taxon>Cucumis</taxon>
    </lineage>
</organism>
<name>A0A9I9EJ38_CUCME</name>
<sequence length="463" mass="53376">MSHARCDLFDVKRVFDVRPPFDFYPGSSSAHVRLLPRYDFCPDSTSTNGPTFAHSSTSAHGSTHTYSSAELLEVGEVPKNSDEQLNFHNSEHSGVDLDIVRIQSFNKDAILPHNHLSLLLVYLFLVHHILLFSSYLEWRYTYPLLEEASLETWAIDVLCWCSSDLVVFLCYVFGAIFSPFQFCSILLWKSYIKRPMATVGPSLGAAVAIDFVVNYPEAICIYQLEFMTTNLKLYPLNYGFAFNQFISKIFEACDITLFLIITLSNNMSGSLRWDDRLMDSLKNFDFSSPKVKQQFGQKLGSSKELRSLRVFLKLESSKKAWIFKRASNFEGNFLISFVYGIGEDNESWFHGQGTFYIYVNRQFARSKADVEGRCFFDVEMLSLLKAEVRVIIIVVDFYYAGSMTCSDFYYFFWMILKETSWEEFCQSYRPSRLEEVLIFSFDGLRLPHLLVPSSLLFMGDVSF</sequence>
<keyword evidence="1" id="KW-1133">Transmembrane helix</keyword>
<dbReference type="EnsemblPlants" id="MELO3C034452.2.1">
    <property type="protein sequence ID" value="MELO3C034452.2.1"/>
    <property type="gene ID" value="MELO3C034452.2"/>
</dbReference>